<dbReference type="EMBL" id="WHUV01000002">
    <property type="protein sequence ID" value="MQA54830.1"/>
    <property type="molecule type" value="Genomic_DNA"/>
</dbReference>
<keyword evidence="1" id="KW-1133">Transmembrane helix</keyword>
<comment type="caution">
    <text evidence="2">The sequence shown here is derived from an EMBL/GenBank/DDBJ whole genome shotgun (WGS) entry which is preliminary data.</text>
</comment>
<evidence type="ECO:0000313" key="3">
    <source>
        <dbReference type="Proteomes" id="UP000486534"/>
    </source>
</evidence>
<feature type="transmembrane region" description="Helical" evidence="1">
    <location>
        <begin position="40"/>
        <end position="60"/>
    </location>
</feature>
<evidence type="ECO:0000256" key="1">
    <source>
        <dbReference type="SAM" id="Phobius"/>
    </source>
</evidence>
<proteinExistence type="predicted"/>
<accession>A0A7X1PMT9</accession>
<evidence type="ECO:0000313" key="2">
    <source>
        <dbReference type="EMBL" id="MQA54830.1"/>
    </source>
</evidence>
<reference evidence="2 3" key="1">
    <citation type="submission" date="2019-10" db="EMBL/GenBank/DDBJ databases">
        <title>Pseudomonas dajingensis sp. nov., isolated from the profound head ulcers of farmed Murray cod (Maccullochella peelii peelii).</title>
        <authorList>
            <person name="Liu Y."/>
        </authorList>
    </citation>
    <scope>NUCLEOTIDE SEQUENCE [LARGE SCALE GENOMIC DNA]</scope>
    <source>
        <strain evidence="2 3">MC042</strain>
    </source>
</reference>
<dbReference type="Proteomes" id="UP000486534">
    <property type="component" value="Unassembled WGS sequence"/>
</dbReference>
<name>A0A7X1PMT9_9PSED</name>
<dbReference type="Pfam" id="PF20460">
    <property type="entry name" value="DUF6713"/>
    <property type="match status" value="1"/>
</dbReference>
<organism evidence="2 3">
    <name type="scientific">Pseudomonas piscis</name>
    <dbReference type="NCBI Taxonomy" id="2614538"/>
    <lineage>
        <taxon>Bacteria</taxon>
        <taxon>Pseudomonadati</taxon>
        <taxon>Pseudomonadota</taxon>
        <taxon>Gammaproteobacteria</taxon>
        <taxon>Pseudomonadales</taxon>
        <taxon>Pseudomonadaceae</taxon>
        <taxon>Pseudomonas</taxon>
    </lineage>
</organism>
<dbReference type="AlphaFoldDB" id="A0A7X1PMT9"/>
<protein>
    <submittedName>
        <fullName evidence="2">Uncharacterized protein</fullName>
    </submittedName>
</protein>
<gene>
    <name evidence="2" type="ORF">GDH07_16055</name>
</gene>
<dbReference type="InterPro" id="IPR046559">
    <property type="entry name" value="DUF6713"/>
</dbReference>
<keyword evidence="1" id="KW-0812">Transmembrane</keyword>
<keyword evidence="1" id="KW-0472">Membrane</keyword>
<dbReference type="RefSeq" id="WP_343038255.1">
    <property type="nucleotide sequence ID" value="NZ_WHUV01000002.1"/>
</dbReference>
<sequence>MKPTFWMLCVVLFAGHELDAVAQAEWRLLYGLRDLEPALAQQLFIALHVPLGVALMALAGHPRARLRRTTRQALAGFAVIHAGLHYRLQEHPLYLFDSLLSQGLIHAWAAAGLGYLLLDLGTRHPRFANAHRP</sequence>